<dbReference type="CDD" id="cd16431">
    <property type="entry name" value="IcmE"/>
    <property type="match status" value="1"/>
</dbReference>
<geneLocation type="plasmid" evidence="3 4">
    <name>plas12</name>
</geneLocation>
<dbReference type="Proteomes" id="UP000304912">
    <property type="component" value="Plasmid plas12"/>
</dbReference>
<feature type="compositionally biased region" description="Basic and acidic residues" evidence="1">
    <location>
        <begin position="1119"/>
        <end position="1153"/>
    </location>
</feature>
<protein>
    <submittedName>
        <fullName evidence="3">Uncharacterized protein</fullName>
    </submittedName>
</protein>
<feature type="region of interest" description="Disordered" evidence="1">
    <location>
        <begin position="1204"/>
        <end position="1232"/>
    </location>
</feature>
<feature type="region of interest" description="Disordered" evidence="1">
    <location>
        <begin position="1102"/>
        <end position="1153"/>
    </location>
</feature>
<keyword evidence="4" id="KW-1185">Reference proteome</keyword>
<keyword evidence="3" id="KW-0614">Plasmid</keyword>
<keyword evidence="2" id="KW-0812">Transmembrane</keyword>
<evidence type="ECO:0000256" key="2">
    <source>
        <dbReference type="SAM" id="Phobius"/>
    </source>
</evidence>
<dbReference type="KEGG" id="salk:FBQ74_18475"/>
<organism evidence="3 4">
    <name type="scientific">Salinimonas iocasae</name>
    <dbReference type="NCBI Taxonomy" id="2572577"/>
    <lineage>
        <taxon>Bacteria</taxon>
        <taxon>Pseudomonadati</taxon>
        <taxon>Pseudomonadota</taxon>
        <taxon>Gammaproteobacteria</taxon>
        <taxon>Alteromonadales</taxon>
        <taxon>Alteromonadaceae</taxon>
        <taxon>Alteromonas/Salinimonas group</taxon>
        <taxon>Salinimonas</taxon>
    </lineage>
</organism>
<reference evidence="3 4" key="1">
    <citation type="submission" date="2019-04" db="EMBL/GenBank/DDBJ databases">
        <title>Salinimonas iocasae sp. nov., a halophilic bacterium isolated from the outer tube casing of tubeworms in Okinawa Trough.</title>
        <authorList>
            <person name="Zhang H."/>
            <person name="Wang H."/>
            <person name="Li C."/>
        </authorList>
    </citation>
    <scope>NUCLEOTIDE SEQUENCE [LARGE SCALE GENOMIC DNA]</scope>
    <source>
        <strain evidence="3 4">KX18D6</strain>
        <plasmid evidence="3 4">plas12</plasmid>
    </source>
</reference>
<accession>A0A5B7YIN4</accession>
<feature type="transmembrane region" description="Helical" evidence="2">
    <location>
        <begin position="57"/>
        <end position="78"/>
    </location>
</feature>
<dbReference type="SUPFAM" id="SSF69360">
    <property type="entry name" value="Cell wall binding repeat"/>
    <property type="match status" value="1"/>
</dbReference>
<feature type="transmembrane region" description="Helical" evidence="2">
    <location>
        <begin position="12"/>
        <end position="31"/>
    </location>
</feature>
<proteinExistence type="predicted"/>
<sequence>MGRAVIPHMKFLTSHLCFSLPTMAMQCLSIFKRSAAVMRNKINKYTSALLAPSNRPFLFVAGGVLFAVGLAFVIFTIATGAEEEVAKAPLQATPSNSVVNVGAERSDAYKEAVEQKNKENYDRAIRTQNGVHIPFVIDGKKPEPIAGGDADVATCGCTMSDAEFHARLSRAGVEFDSDNDLITQIGDSDIYVAADRYLVSDDKQKLKLHGLDVKLSDSGGIVWADNRPVDIAGIGELFLSVDGEIIDKETNLIPMRGQLLTHDGVVLLANGHFAYRAGNMVQVDKTDIYITSESQLVTVDARPIRHSGNFVFRNREREITDSRGVPARWENNVVFQSNAGHLVDNSGTTFTKPGIIFSYNGIMIDNFGMLTEPLTNLRRVGDSDILLDDNGNLKDRFSGAITYYTASVKLGIGQRLLSGATNLKNHKGASVLLEDDGRLSVDIGKGSVQSGLLKNSNGVAYDRNGHLLSRPGKLSQKGTSDVFISSDGLLASVGGKPLLFKHKDMFLDFNTYLPNKLIGLRTYDLVQVTDKDGNQLYIDELGRFVTKDNKLAQIGVDLTSSEGVVLSSTGEMMMDKNARKPVLSKAGEQLFYKNKAVFEGVNGQLFDAEGNPIFDENGGPLRLNEQGFIVDENGELSAMQGFSTKSGKVDPKTEQFDVIKPLLGPDGKQVYRNGKPVFRKGNILLDENGNQLRDESGSLLTVAPDGTVQNEFGVADKAINDQLTNPTNGSGNHKSASVPKELVTLNGKPITHNGKQVYRRPDGALVYANGEAVKGHDGRELFLDENMRLKDKTGKKAISPWDEGALSIIANGGFEAVNPLGRSYKSGFIRTEDGYILDKNGKPLTYKDKNVRVGADGRIYDEDGNIVTDSKGNPLFLNDKGEIITEDGTPVKEAIFADGDGRLLFGNGKPVTSAMKKIGESDVYITRDGKLLDKEGKPFKYKGKAIEIDPETGRLIDEDGNPLRDPRGNSLYLSEAGEFITKDGKKASGVTPVNAQGVALGANGKLLAGSKQLTKIPGTEYYKSVEGLVVDENGKPVLRDGEHVYVDGTNQLVDRLNRPIRYRGQRLRLDGQGQVVGANGDSIIIDEKPVTLGNLDLLSDDGLVKEPDNKITPPSLPEEPAKKNESSGVSLKDKEENNDSAKQAEDTQTDDGKIKLSAVDQAARSRFGARVAGYITAMEKTAKSYEKNIIPKYKPTEVTVAKAPGISSQGSTQVSPVGSDSNTGTESVGPQSQIVEPTGSTYFVVTTHALNTDFNDRLEVEIHMPFPEHPLHLAKAYAIVDLVYDNAVLKFNQICPLELKCFSTEGLALDPSTASAGMAAEVDDHFWYRFGGVFLASFGTGVADGIANSQDRTQITDSIPGSTSTTTIVEGLNYAEIALQGVGEVGRALLPSLAERVNRPVTVKIPQNTEMVMKIFTHITDKDLPTQH</sequence>
<dbReference type="EMBL" id="CP039853">
    <property type="protein sequence ID" value="QCZ95507.1"/>
    <property type="molecule type" value="Genomic_DNA"/>
</dbReference>
<name>A0A5B7YIN4_9ALTE</name>
<dbReference type="OrthoDB" id="6361110at2"/>
<evidence type="ECO:0000313" key="4">
    <source>
        <dbReference type="Proteomes" id="UP000304912"/>
    </source>
</evidence>
<feature type="compositionally biased region" description="Polar residues" evidence="1">
    <location>
        <begin position="1206"/>
        <end position="1232"/>
    </location>
</feature>
<keyword evidence="2" id="KW-1133">Transmembrane helix</keyword>
<dbReference type="InterPro" id="IPR049855">
    <property type="entry name" value="DotG/IcmE-like_C"/>
</dbReference>
<evidence type="ECO:0000313" key="3">
    <source>
        <dbReference type="EMBL" id="QCZ95507.1"/>
    </source>
</evidence>
<keyword evidence="2" id="KW-0472">Membrane</keyword>
<gene>
    <name evidence="3" type="ORF">FBQ74_18475</name>
</gene>
<evidence type="ECO:0000256" key="1">
    <source>
        <dbReference type="SAM" id="MobiDB-lite"/>
    </source>
</evidence>